<proteinExistence type="predicted"/>
<gene>
    <name evidence="2" type="ORF">CR513_25673</name>
</gene>
<dbReference type="AlphaFoldDB" id="A0A371GP13"/>
<sequence>MVRSLAPNHLLHLVLSPKMHGLLILVHYISVVDGSHTHVVGYENIDLLIRTWDLVMGKLLELLRNREGCTIYKMKETVKSLTLGLTLLHHKSNFSTNCDICQSAKHRHDTFPSTF</sequence>
<dbReference type="Proteomes" id="UP000257109">
    <property type="component" value="Unassembled WGS sequence"/>
</dbReference>
<evidence type="ECO:0000256" key="1">
    <source>
        <dbReference type="SAM" id="SignalP"/>
    </source>
</evidence>
<name>A0A371GP13_MUCPR</name>
<evidence type="ECO:0000313" key="3">
    <source>
        <dbReference type="Proteomes" id="UP000257109"/>
    </source>
</evidence>
<protein>
    <recommendedName>
        <fullName evidence="4">GAG-pre-integrase domain-containing protein</fullName>
    </recommendedName>
</protein>
<evidence type="ECO:0008006" key="4">
    <source>
        <dbReference type="Google" id="ProtNLM"/>
    </source>
</evidence>
<feature type="chain" id="PRO_5016976833" description="GAG-pre-integrase domain-containing protein" evidence="1">
    <location>
        <begin position="35"/>
        <end position="115"/>
    </location>
</feature>
<accession>A0A371GP13</accession>
<organism evidence="2 3">
    <name type="scientific">Mucuna pruriens</name>
    <name type="common">Velvet bean</name>
    <name type="synonym">Dolichos pruriens</name>
    <dbReference type="NCBI Taxonomy" id="157652"/>
    <lineage>
        <taxon>Eukaryota</taxon>
        <taxon>Viridiplantae</taxon>
        <taxon>Streptophyta</taxon>
        <taxon>Embryophyta</taxon>
        <taxon>Tracheophyta</taxon>
        <taxon>Spermatophyta</taxon>
        <taxon>Magnoliopsida</taxon>
        <taxon>eudicotyledons</taxon>
        <taxon>Gunneridae</taxon>
        <taxon>Pentapetalae</taxon>
        <taxon>rosids</taxon>
        <taxon>fabids</taxon>
        <taxon>Fabales</taxon>
        <taxon>Fabaceae</taxon>
        <taxon>Papilionoideae</taxon>
        <taxon>50 kb inversion clade</taxon>
        <taxon>NPAAA clade</taxon>
        <taxon>indigoferoid/millettioid clade</taxon>
        <taxon>Phaseoleae</taxon>
        <taxon>Mucuna</taxon>
    </lineage>
</organism>
<dbReference type="EMBL" id="QJKJ01004920">
    <property type="protein sequence ID" value="RDX92230.1"/>
    <property type="molecule type" value="Genomic_DNA"/>
</dbReference>
<keyword evidence="3" id="KW-1185">Reference proteome</keyword>
<evidence type="ECO:0000313" key="2">
    <source>
        <dbReference type="EMBL" id="RDX92230.1"/>
    </source>
</evidence>
<keyword evidence="1" id="KW-0732">Signal</keyword>
<feature type="non-terminal residue" evidence="2">
    <location>
        <position position="115"/>
    </location>
</feature>
<comment type="caution">
    <text evidence="2">The sequence shown here is derived from an EMBL/GenBank/DDBJ whole genome shotgun (WGS) entry which is preliminary data.</text>
</comment>
<reference evidence="2" key="1">
    <citation type="submission" date="2018-05" db="EMBL/GenBank/DDBJ databases">
        <title>Draft genome of Mucuna pruriens seed.</title>
        <authorList>
            <person name="Nnadi N.E."/>
            <person name="Vos R."/>
            <person name="Hasami M.H."/>
            <person name="Devisetty U.K."/>
            <person name="Aguiy J.C."/>
        </authorList>
    </citation>
    <scope>NUCLEOTIDE SEQUENCE [LARGE SCALE GENOMIC DNA]</scope>
    <source>
        <strain evidence="2">JCA_2017</strain>
    </source>
</reference>
<feature type="signal peptide" evidence="1">
    <location>
        <begin position="1"/>
        <end position="34"/>
    </location>
</feature>